<proteinExistence type="predicted"/>
<protein>
    <submittedName>
        <fullName evidence="1">Uncharacterized protein</fullName>
    </submittedName>
</protein>
<accession>A0ACB0KMJ1</accession>
<reference evidence="1" key="1">
    <citation type="submission" date="2023-10" db="EMBL/GenBank/DDBJ databases">
        <authorList>
            <person name="Rodriguez Cubillos JULIANA M."/>
            <person name="De Vega J."/>
        </authorList>
    </citation>
    <scope>NUCLEOTIDE SEQUENCE</scope>
</reference>
<dbReference type="Proteomes" id="UP001177021">
    <property type="component" value="Unassembled WGS sequence"/>
</dbReference>
<gene>
    <name evidence="1" type="ORF">MILVUS5_LOCUS23772</name>
</gene>
<organism evidence="1 2">
    <name type="scientific">Trifolium pratense</name>
    <name type="common">Red clover</name>
    <dbReference type="NCBI Taxonomy" id="57577"/>
    <lineage>
        <taxon>Eukaryota</taxon>
        <taxon>Viridiplantae</taxon>
        <taxon>Streptophyta</taxon>
        <taxon>Embryophyta</taxon>
        <taxon>Tracheophyta</taxon>
        <taxon>Spermatophyta</taxon>
        <taxon>Magnoliopsida</taxon>
        <taxon>eudicotyledons</taxon>
        <taxon>Gunneridae</taxon>
        <taxon>Pentapetalae</taxon>
        <taxon>rosids</taxon>
        <taxon>fabids</taxon>
        <taxon>Fabales</taxon>
        <taxon>Fabaceae</taxon>
        <taxon>Papilionoideae</taxon>
        <taxon>50 kb inversion clade</taxon>
        <taxon>NPAAA clade</taxon>
        <taxon>Hologalegina</taxon>
        <taxon>IRL clade</taxon>
        <taxon>Trifolieae</taxon>
        <taxon>Trifolium</taxon>
    </lineage>
</organism>
<name>A0ACB0KMJ1_TRIPR</name>
<dbReference type="EMBL" id="CASHSV030000311">
    <property type="protein sequence ID" value="CAJ2657149.1"/>
    <property type="molecule type" value="Genomic_DNA"/>
</dbReference>
<sequence length="287" mass="32526">MEFKQLSCLIVLCLTLIKINASQSGEGYWKSIWPNTPMPKTLLDWQIVSESETTAAIRDQEEKEDWTAFFEHDLYPGKKMTLGVHKPSDRQPLPSKLAQLPIRKTNKHFGSRTQDEVKQPLGTWIWSERHSIESFCATPSAIGEDKYCAPSLKLMMDFAISKLGKNIKVISSSFSQNQDQYMVEEVKKIGDKAVMCHRLNFNKVVFYCHEVNATTTYIVPLVAFDGTKAKALTICHHDTRGMDPKVLHQVLKVKPGTIPICHFIGNKAVAWVPNHVVSEPYDHPCVI</sequence>
<evidence type="ECO:0000313" key="1">
    <source>
        <dbReference type="EMBL" id="CAJ2657149.1"/>
    </source>
</evidence>
<evidence type="ECO:0000313" key="2">
    <source>
        <dbReference type="Proteomes" id="UP001177021"/>
    </source>
</evidence>
<keyword evidence="2" id="KW-1185">Reference proteome</keyword>
<comment type="caution">
    <text evidence="1">The sequence shown here is derived from an EMBL/GenBank/DDBJ whole genome shotgun (WGS) entry which is preliminary data.</text>
</comment>